<proteinExistence type="inferred from homology"/>
<keyword evidence="7" id="KW-0735">Signal-anchor</keyword>
<evidence type="ECO:0000256" key="11">
    <source>
        <dbReference type="PIRSR" id="PIRSR639901-2"/>
    </source>
</evidence>
<name>A0A348HBD2_9GAMM</name>
<evidence type="ECO:0000256" key="4">
    <source>
        <dbReference type="ARBA" id="ARBA00012621"/>
    </source>
</evidence>
<accession>A0A348HBD2</accession>
<gene>
    <name evidence="14" type="ORF">ZBT109_0135</name>
</gene>
<evidence type="ECO:0000259" key="13">
    <source>
        <dbReference type="Pfam" id="PF04413"/>
    </source>
</evidence>
<dbReference type="InterPro" id="IPR007507">
    <property type="entry name" value="Glycos_transf_N"/>
</dbReference>
<dbReference type="Gene3D" id="3.40.50.11720">
    <property type="entry name" value="3-Deoxy-D-manno-octulosonic-acid transferase, N-terminal domain"/>
    <property type="match status" value="1"/>
</dbReference>
<dbReference type="Proteomes" id="UP000267342">
    <property type="component" value="Chromosome"/>
</dbReference>
<dbReference type="InterPro" id="IPR039901">
    <property type="entry name" value="Kdotransferase"/>
</dbReference>
<dbReference type="PANTHER" id="PTHR42755:SF1">
    <property type="entry name" value="3-DEOXY-D-MANNO-OCTULOSONIC ACID TRANSFERASE, MITOCHONDRIAL-RELATED"/>
    <property type="match status" value="1"/>
</dbReference>
<dbReference type="UniPathway" id="UPA00958"/>
<comment type="subcellular location">
    <subcellularLocation>
        <location evidence="1">Cell inner membrane</location>
        <topology evidence="1">Single-pass membrane protein</topology>
        <orientation evidence="1">Cytoplasmic side</orientation>
    </subcellularLocation>
    <subcellularLocation>
        <location evidence="12">Cell membrane</location>
    </subcellularLocation>
</comment>
<dbReference type="EMBL" id="AP018933">
    <property type="protein sequence ID" value="BBG28934.1"/>
    <property type="molecule type" value="Genomic_DNA"/>
</dbReference>
<dbReference type="EC" id="2.4.99.12" evidence="4 12"/>
<feature type="domain" description="3-deoxy-D-manno-octulosonic-acid transferase N-terminal" evidence="13">
    <location>
        <begin position="33"/>
        <end position="207"/>
    </location>
</feature>
<dbReference type="KEGG" id="zpl:ZBT109_0135"/>
<comment type="function">
    <text evidence="12">Involved in lipopolysaccharide (LPS) biosynthesis. Catalyzes the transfer of 3-deoxy-D-manno-octulosonate (Kdo) residue(s) from CMP-Kdo to lipid IV(A), the tetraacyldisaccharide-1,4'-bisphosphate precursor of lipid A.</text>
</comment>
<sequence length="424" mass="47124">MFGRRGYSALLYALSPLIFKRLKRESLPDHPAGERMGHIPDYRERKTLWVHTASVGEVITAAPVIRQLLADYPSHTIVVTTMTATGAERVKSLFGDTVIHHFLPIDFPGAMKRFVRSLTPELLVLAETELWPNMLYAASEHNVPVVMINARLSDKAYSRYRRFQQLTRDMLIRINWIAAKSGEDAKRFRSLGVPPKRLSVAGALKFDLTVSEEQREKGAALRTLIGQRPVWIAASTHEGEEHAALAAHTQLLKVKPDALLILVPRHPQRFDDVASECLKVFPSAVARRSHDEPITADTRVYLGDTMGELMALYAASDVAFVGGTLVPIGGHNLLEPAALGVPVISGPYLNNLQEIADVMEEHQARRKVSDATTLGHVLIELFVDTSARHWLGEAGLRVVERNRGASTLIRDRIRTMVPVDEVLS</sequence>
<evidence type="ECO:0000313" key="15">
    <source>
        <dbReference type="Proteomes" id="UP000267342"/>
    </source>
</evidence>
<dbReference type="GO" id="GO:0005886">
    <property type="term" value="C:plasma membrane"/>
    <property type="evidence" value="ECO:0007669"/>
    <property type="project" value="UniProtKB-SubCell"/>
</dbReference>
<dbReference type="STRING" id="1123510.GCA_000620025_00226"/>
<comment type="pathway">
    <text evidence="2 12">Bacterial outer membrane biogenesis; LPS core biosynthesis.</text>
</comment>
<evidence type="ECO:0000256" key="5">
    <source>
        <dbReference type="ARBA" id="ARBA00019077"/>
    </source>
</evidence>
<evidence type="ECO:0000256" key="3">
    <source>
        <dbReference type="ARBA" id="ARBA00006380"/>
    </source>
</evidence>
<dbReference type="SUPFAM" id="SSF53756">
    <property type="entry name" value="UDP-Glycosyltransferase/glycogen phosphorylase"/>
    <property type="match status" value="1"/>
</dbReference>
<keyword evidence="7" id="KW-0812">Transmembrane</keyword>
<evidence type="ECO:0000256" key="6">
    <source>
        <dbReference type="ARBA" id="ARBA00022679"/>
    </source>
</evidence>
<evidence type="ECO:0000313" key="14">
    <source>
        <dbReference type="EMBL" id="BBG28934.1"/>
    </source>
</evidence>
<dbReference type="PANTHER" id="PTHR42755">
    <property type="entry name" value="3-DEOXY-MANNO-OCTULOSONATE CYTIDYLYLTRANSFERASE"/>
    <property type="match status" value="1"/>
</dbReference>
<keyword evidence="6 12" id="KW-0808">Transferase</keyword>
<feature type="active site" description="Proton acceptor" evidence="10">
    <location>
        <position position="57"/>
    </location>
</feature>
<dbReference type="GO" id="GO:0043842">
    <property type="term" value="F:Kdo transferase activity"/>
    <property type="evidence" value="ECO:0007669"/>
    <property type="project" value="UniProtKB-EC"/>
</dbReference>
<evidence type="ECO:0000256" key="10">
    <source>
        <dbReference type="PIRSR" id="PIRSR639901-1"/>
    </source>
</evidence>
<reference evidence="14 15" key="1">
    <citation type="submission" date="2018-09" db="EMBL/GenBank/DDBJ databases">
        <title>Zymobacter palmae IAM14233 (=T109) whole genome analysis.</title>
        <authorList>
            <person name="Yanase H."/>
        </authorList>
    </citation>
    <scope>NUCLEOTIDE SEQUENCE [LARGE SCALE GENOMIC DNA]</scope>
    <source>
        <strain evidence="14 15">IAM14233</strain>
    </source>
</reference>
<dbReference type="RefSeq" id="WP_038277551.1">
    <property type="nucleotide sequence ID" value="NZ_AP018933.1"/>
</dbReference>
<evidence type="ECO:0000256" key="7">
    <source>
        <dbReference type="ARBA" id="ARBA00022968"/>
    </source>
</evidence>
<dbReference type="Pfam" id="PF04413">
    <property type="entry name" value="Glycos_transf_N"/>
    <property type="match status" value="1"/>
</dbReference>
<dbReference type="AlphaFoldDB" id="A0A348HBD2"/>
<keyword evidence="12" id="KW-1003">Cell membrane</keyword>
<dbReference type="GO" id="GO:0009244">
    <property type="term" value="P:lipopolysaccharide core region biosynthetic process"/>
    <property type="evidence" value="ECO:0007669"/>
    <property type="project" value="UniProtKB-UniRule"/>
</dbReference>
<dbReference type="GO" id="GO:0009245">
    <property type="term" value="P:lipid A biosynthetic process"/>
    <property type="evidence" value="ECO:0007669"/>
    <property type="project" value="TreeGrafter"/>
</dbReference>
<evidence type="ECO:0000256" key="9">
    <source>
        <dbReference type="ARBA" id="ARBA00049183"/>
    </source>
</evidence>
<evidence type="ECO:0000256" key="12">
    <source>
        <dbReference type="RuleBase" id="RU365103"/>
    </source>
</evidence>
<comment type="similarity">
    <text evidence="3">Belongs to the glycosyltransferase group 1 family. Glycosyltransferase 30 subfamily.</text>
</comment>
<keyword evidence="12" id="KW-0472">Membrane</keyword>
<dbReference type="Gene3D" id="3.40.50.2000">
    <property type="entry name" value="Glycogen Phosphorylase B"/>
    <property type="match status" value="1"/>
</dbReference>
<dbReference type="FunFam" id="3.40.50.11720:FF:000001">
    <property type="entry name" value="3-deoxy-D-manno-octulosonic acid transferase"/>
    <property type="match status" value="1"/>
</dbReference>
<comment type="catalytic activity">
    <reaction evidence="9 12">
        <text>lipid IVA (E. coli) + CMP-3-deoxy-beta-D-manno-octulosonate = alpha-Kdo-(2-&gt;6)-lipid IVA (E. coli) + CMP + H(+)</text>
        <dbReference type="Rhea" id="RHEA:28066"/>
        <dbReference type="ChEBI" id="CHEBI:15378"/>
        <dbReference type="ChEBI" id="CHEBI:58603"/>
        <dbReference type="ChEBI" id="CHEBI:60364"/>
        <dbReference type="ChEBI" id="CHEBI:60377"/>
        <dbReference type="ChEBI" id="CHEBI:85987"/>
        <dbReference type="EC" id="2.4.99.12"/>
    </reaction>
</comment>
<keyword evidence="12" id="KW-0448">Lipopolysaccharide biosynthesis</keyword>
<dbReference type="OrthoDB" id="9789797at2"/>
<evidence type="ECO:0000256" key="8">
    <source>
        <dbReference type="ARBA" id="ARBA00031445"/>
    </source>
</evidence>
<keyword evidence="15" id="KW-1185">Reference proteome</keyword>
<feature type="site" description="Transition state stabilizer" evidence="11">
    <location>
        <position position="205"/>
    </location>
</feature>
<dbReference type="NCBIfam" id="NF004388">
    <property type="entry name" value="PRK05749.1-4"/>
    <property type="match status" value="1"/>
</dbReference>
<protein>
    <recommendedName>
        <fullName evidence="5 12">3-deoxy-D-manno-octulosonic acid transferase</fullName>
        <shortName evidence="12">Kdo transferase</shortName>
        <ecNumber evidence="4 12">2.4.99.12</ecNumber>
    </recommendedName>
    <alternativeName>
        <fullName evidence="8 12">Lipid IV(A) 3-deoxy-D-manno-octulosonic acid transferase</fullName>
    </alternativeName>
</protein>
<organism evidence="14 15">
    <name type="scientific">Zymobacter palmae</name>
    <dbReference type="NCBI Taxonomy" id="33074"/>
    <lineage>
        <taxon>Bacteria</taxon>
        <taxon>Pseudomonadati</taxon>
        <taxon>Pseudomonadota</taxon>
        <taxon>Gammaproteobacteria</taxon>
        <taxon>Oceanospirillales</taxon>
        <taxon>Halomonadaceae</taxon>
        <taxon>Zymobacter group</taxon>
        <taxon>Zymobacter</taxon>
    </lineage>
</organism>
<feature type="site" description="Transition state stabilizer" evidence="11">
    <location>
        <position position="127"/>
    </location>
</feature>
<dbReference type="FunFam" id="3.40.50.2000:FF:000032">
    <property type="entry name" value="3-deoxy-D-manno-octulosonic acid transferase"/>
    <property type="match status" value="1"/>
</dbReference>
<evidence type="ECO:0000256" key="2">
    <source>
        <dbReference type="ARBA" id="ARBA00004713"/>
    </source>
</evidence>
<dbReference type="InterPro" id="IPR038107">
    <property type="entry name" value="Glycos_transf_N_sf"/>
</dbReference>
<evidence type="ECO:0000256" key="1">
    <source>
        <dbReference type="ARBA" id="ARBA00004388"/>
    </source>
</evidence>